<protein>
    <submittedName>
        <fullName evidence="1">Uncharacterized protein</fullName>
    </submittedName>
</protein>
<dbReference type="AlphaFoldDB" id="A0A9J5ZR65"/>
<organism evidence="1 2">
    <name type="scientific">Solanum commersonii</name>
    <name type="common">Commerson's wild potato</name>
    <name type="synonym">Commerson's nightshade</name>
    <dbReference type="NCBI Taxonomy" id="4109"/>
    <lineage>
        <taxon>Eukaryota</taxon>
        <taxon>Viridiplantae</taxon>
        <taxon>Streptophyta</taxon>
        <taxon>Embryophyta</taxon>
        <taxon>Tracheophyta</taxon>
        <taxon>Spermatophyta</taxon>
        <taxon>Magnoliopsida</taxon>
        <taxon>eudicotyledons</taxon>
        <taxon>Gunneridae</taxon>
        <taxon>Pentapetalae</taxon>
        <taxon>asterids</taxon>
        <taxon>lamiids</taxon>
        <taxon>Solanales</taxon>
        <taxon>Solanaceae</taxon>
        <taxon>Solanoideae</taxon>
        <taxon>Solaneae</taxon>
        <taxon>Solanum</taxon>
    </lineage>
</organism>
<reference evidence="1 2" key="1">
    <citation type="submission" date="2020-09" db="EMBL/GenBank/DDBJ databases">
        <title>De no assembly of potato wild relative species, Solanum commersonii.</title>
        <authorList>
            <person name="Cho K."/>
        </authorList>
    </citation>
    <scope>NUCLEOTIDE SEQUENCE [LARGE SCALE GENOMIC DNA]</scope>
    <source>
        <strain evidence="1">LZ3.2</strain>
        <tissue evidence="1">Leaf</tissue>
    </source>
</reference>
<feature type="non-terminal residue" evidence="1">
    <location>
        <position position="1"/>
    </location>
</feature>
<keyword evidence="2" id="KW-1185">Reference proteome</keyword>
<proteinExistence type="predicted"/>
<evidence type="ECO:0000313" key="1">
    <source>
        <dbReference type="EMBL" id="KAG5614686.1"/>
    </source>
</evidence>
<name>A0A9J5ZR65_SOLCO</name>
<sequence length="76" mass="8576">QNYKGRGTKCDSSLNFNLEEDTLSVALAKGTTIEEDVLMSFVAKAEIAKEDAPSVVRHQIHNYKRRCMIWDLSSKS</sequence>
<gene>
    <name evidence="1" type="ORF">H5410_014510</name>
</gene>
<evidence type="ECO:0000313" key="2">
    <source>
        <dbReference type="Proteomes" id="UP000824120"/>
    </source>
</evidence>
<comment type="caution">
    <text evidence="1">The sequence shown here is derived from an EMBL/GenBank/DDBJ whole genome shotgun (WGS) entry which is preliminary data.</text>
</comment>
<dbReference type="Proteomes" id="UP000824120">
    <property type="component" value="Chromosome 3"/>
</dbReference>
<dbReference type="EMBL" id="JACXVP010000003">
    <property type="protein sequence ID" value="KAG5614686.1"/>
    <property type="molecule type" value="Genomic_DNA"/>
</dbReference>
<accession>A0A9J5ZR65</accession>